<keyword evidence="1" id="KW-0472">Membrane</keyword>
<name>A0A2M7TL09_UNCKA</name>
<evidence type="ECO:0000313" key="2">
    <source>
        <dbReference type="EMBL" id="PIZ47651.1"/>
    </source>
</evidence>
<accession>A0A2M7TL09</accession>
<dbReference type="AlphaFoldDB" id="A0A2M7TL09"/>
<gene>
    <name evidence="2" type="ORF">COY32_01255</name>
</gene>
<feature type="transmembrane region" description="Helical" evidence="1">
    <location>
        <begin position="20"/>
        <end position="39"/>
    </location>
</feature>
<evidence type="ECO:0000256" key="1">
    <source>
        <dbReference type="SAM" id="Phobius"/>
    </source>
</evidence>
<dbReference type="InterPro" id="IPR023346">
    <property type="entry name" value="Lysozyme-like_dom_sf"/>
</dbReference>
<sequence length="211" mass="23697">MQTQHKKRSPVSLGKAVFLLPAWLGMSVVVMYVFVLLLANDDMKSPPIALVEPQQEAYHLFTSVPEQGTVLGQRISSADLRVVKLSAFLAHYRSPMPAQTFITAADTYNLPWTLLPAIACKESGCGRAIPKDSFNAFGWAVYTGQNSGANFLSWDEGIDRVARGLREEYYNRGFDTVEKIETKYTPPSATTHHKWLEGVRYFMNSLETWES</sequence>
<protein>
    <recommendedName>
        <fullName evidence="4">Mannosyl-glycoprotein endo-beta-N-acetylglucosamidase-like domain-containing protein</fullName>
    </recommendedName>
</protein>
<evidence type="ECO:0008006" key="4">
    <source>
        <dbReference type="Google" id="ProtNLM"/>
    </source>
</evidence>
<comment type="caution">
    <text evidence="2">The sequence shown here is derived from an EMBL/GenBank/DDBJ whole genome shotgun (WGS) entry which is preliminary data.</text>
</comment>
<dbReference type="EMBL" id="PFNL01000034">
    <property type="protein sequence ID" value="PIZ47651.1"/>
    <property type="molecule type" value="Genomic_DNA"/>
</dbReference>
<dbReference type="SUPFAM" id="SSF53955">
    <property type="entry name" value="Lysozyme-like"/>
    <property type="match status" value="1"/>
</dbReference>
<dbReference type="Proteomes" id="UP000228920">
    <property type="component" value="Unassembled WGS sequence"/>
</dbReference>
<keyword evidence="1" id="KW-0812">Transmembrane</keyword>
<keyword evidence="1" id="KW-1133">Transmembrane helix</keyword>
<evidence type="ECO:0000313" key="3">
    <source>
        <dbReference type="Proteomes" id="UP000228920"/>
    </source>
</evidence>
<organism evidence="2 3">
    <name type="scientific">candidate division WWE3 bacterium CG_4_10_14_0_2_um_filter_41_14</name>
    <dbReference type="NCBI Taxonomy" id="1975072"/>
    <lineage>
        <taxon>Bacteria</taxon>
        <taxon>Katanobacteria</taxon>
    </lineage>
</organism>
<reference evidence="3" key="1">
    <citation type="submission" date="2017-09" db="EMBL/GenBank/DDBJ databases">
        <title>Depth-based differentiation of microbial function through sediment-hosted aquifers and enrichment of novel symbionts in the deep terrestrial subsurface.</title>
        <authorList>
            <person name="Probst A.J."/>
            <person name="Ladd B."/>
            <person name="Jarett J.K."/>
            <person name="Geller-Mcgrath D.E."/>
            <person name="Sieber C.M.K."/>
            <person name="Emerson J.B."/>
            <person name="Anantharaman K."/>
            <person name="Thomas B.C."/>
            <person name="Malmstrom R."/>
            <person name="Stieglmeier M."/>
            <person name="Klingl A."/>
            <person name="Woyke T."/>
            <person name="Ryan C.M."/>
            <person name="Banfield J.F."/>
        </authorList>
    </citation>
    <scope>NUCLEOTIDE SEQUENCE [LARGE SCALE GENOMIC DNA]</scope>
</reference>
<proteinExistence type="predicted"/>